<keyword evidence="3" id="KW-0472">Membrane</keyword>
<evidence type="ECO:0000256" key="6">
    <source>
        <dbReference type="SAM" id="SignalP"/>
    </source>
</evidence>
<dbReference type="PANTHER" id="PTHR24028:SF328">
    <property type="entry name" value="CADHERIN-3"/>
    <property type="match status" value="1"/>
</dbReference>
<evidence type="ECO:0000256" key="4">
    <source>
        <dbReference type="ARBA" id="ARBA00023180"/>
    </source>
</evidence>
<protein>
    <submittedName>
        <fullName evidence="8">CAD99-like protein</fullName>
    </submittedName>
</protein>
<keyword evidence="3" id="KW-1133">Transmembrane helix</keyword>
<keyword evidence="5" id="KW-0106">Calcium</keyword>
<name>A0ABY7F3A8_MYAAR</name>
<dbReference type="PANTHER" id="PTHR24028">
    <property type="entry name" value="CADHERIN-87A"/>
    <property type="match status" value="1"/>
</dbReference>
<dbReference type="InterPro" id="IPR015919">
    <property type="entry name" value="Cadherin-like_sf"/>
</dbReference>
<dbReference type="PROSITE" id="PS50268">
    <property type="entry name" value="CADHERIN_2"/>
    <property type="match status" value="1"/>
</dbReference>
<proteinExistence type="predicted"/>
<dbReference type="EMBL" id="CP111020">
    <property type="protein sequence ID" value="WAR13826.1"/>
    <property type="molecule type" value="Genomic_DNA"/>
</dbReference>
<keyword evidence="9" id="KW-1185">Reference proteome</keyword>
<dbReference type="Proteomes" id="UP001164746">
    <property type="component" value="Chromosome 9"/>
</dbReference>
<dbReference type="SUPFAM" id="SSF49313">
    <property type="entry name" value="Cadherin-like"/>
    <property type="match status" value="2"/>
</dbReference>
<evidence type="ECO:0000256" key="2">
    <source>
        <dbReference type="ARBA" id="ARBA00022692"/>
    </source>
</evidence>
<evidence type="ECO:0000259" key="7">
    <source>
        <dbReference type="PROSITE" id="PS50268"/>
    </source>
</evidence>
<evidence type="ECO:0000256" key="3">
    <source>
        <dbReference type="ARBA" id="ARBA00022989"/>
    </source>
</evidence>
<keyword evidence="2" id="KW-0812">Transmembrane</keyword>
<dbReference type="InterPro" id="IPR050174">
    <property type="entry name" value="Protocadherin/Cadherin-CA"/>
</dbReference>
<sequence>MRFLGYLLLVASWTFVSGDVFLFDCSEDTTGAELEIREVDPVGTVVARVSGSDGVLQWSAILGGSRSTYLTQFFTSPKFSTMTTPENAAASLTIARKVDLELLEYEIPNFWEYSRSNGDLTFDLEITCIAEDTPRRHNVHVAVLAVNEFYPQFLRAPYQMAVSEAVEPGAELFSLTSLVTDMDAGDSNFTFAIKPYMISQFDGSRYVTISESGDVTLLEPLDFELLPVGRNYMFVNVTVTDDGGLLTSTSINLTVLDANDQGVELVYPGCPQPCLEANYSADVNVSYIGEVSLLPVPLTAMDLDALNESVIYTLDTDEAANFFRMDERTGRLYKTAVLENDTLGPRFVLNVRVEEASESSHFLLTTVTILVPERLAAASMCTRLY</sequence>
<dbReference type="Gene3D" id="2.60.40.60">
    <property type="entry name" value="Cadherins"/>
    <property type="match status" value="2"/>
</dbReference>
<dbReference type="CDD" id="cd11304">
    <property type="entry name" value="Cadherin_repeat"/>
    <property type="match status" value="2"/>
</dbReference>
<comment type="subcellular location">
    <subcellularLocation>
        <location evidence="1">Membrane</location>
        <topology evidence="1">Single-pass membrane protein</topology>
    </subcellularLocation>
</comment>
<evidence type="ECO:0000313" key="9">
    <source>
        <dbReference type="Proteomes" id="UP001164746"/>
    </source>
</evidence>
<organism evidence="8 9">
    <name type="scientific">Mya arenaria</name>
    <name type="common">Soft-shell clam</name>
    <dbReference type="NCBI Taxonomy" id="6604"/>
    <lineage>
        <taxon>Eukaryota</taxon>
        <taxon>Metazoa</taxon>
        <taxon>Spiralia</taxon>
        <taxon>Lophotrochozoa</taxon>
        <taxon>Mollusca</taxon>
        <taxon>Bivalvia</taxon>
        <taxon>Autobranchia</taxon>
        <taxon>Heteroconchia</taxon>
        <taxon>Euheterodonta</taxon>
        <taxon>Imparidentia</taxon>
        <taxon>Neoheterodontei</taxon>
        <taxon>Myida</taxon>
        <taxon>Myoidea</taxon>
        <taxon>Myidae</taxon>
        <taxon>Mya</taxon>
    </lineage>
</organism>
<evidence type="ECO:0000256" key="1">
    <source>
        <dbReference type="ARBA" id="ARBA00004167"/>
    </source>
</evidence>
<evidence type="ECO:0000256" key="5">
    <source>
        <dbReference type="PROSITE-ProRule" id="PRU00043"/>
    </source>
</evidence>
<dbReference type="PRINTS" id="PR00205">
    <property type="entry name" value="CADHERIN"/>
</dbReference>
<evidence type="ECO:0000313" key="8">
    <source>
        <dbReference type="EMBL" id="WAR13826.1"/>
    </source>
</evidence>
<keyword evidence="4" id="KW-0325">Glycoprotein</keyword>
<dbReference type="InterPro" id="IPR002126">
    <property type="entry name" value="Cadherin-like_dom"/>
</dbReference>
<dbReference type="SMART" id="SM00112">
    <property type="entry name" value="CA"/>
    <property type="match status" value="2"/>
</dbReference>
<gene>
    <name evidence="8" type="ORF">MAR_003931</name>
</gene>
<reference evidence="8" key="1">
    <citation type="submission" date="2022-11" db="EMBL/GenBank/DDBJ databases">
        <title>Centuries of genome instability and evolution in soft-shell clam transmissible cancer (bioRxiv).</title>
        <authorList>
            <person name="Hart S.F.M."/>
            <person name="Yonemitsu M.A."/>
            <person name="Giersch R.M."/>
            <person name="Beal B.F."/>
            <person name="Arriagada G."/>
            <person name="Davis B.W."/>
            <person name="Ostrander E.A."/>
            <person name="Goff S.P."/>
            <person name="Metzger M.J."/>
        </authorList>
    </citation>
    <scope>NUCLEOTIDE SEQUENCE</scope>
    <source>
        <strain evidence="8">MELC-2E11</strain>
        <tissue evidence="8">Siphon/mantle</tissue>
    </source>
</reference>
<feature type="domain" description="Cadherin" evidence="7">
    <location>
        <begin position="154"/>
        <end position="275"/>
    </location>
</feature>
<accession>A0ABY7F3A8</accession>
<feature type="chain" id="PRO_5047312809" evidence="6">
    <location>
        <begin position="19"/>
        <end position="385"/>
    </location>
</feature>
<feature type="signal peptide" evidence="6">
    <location>
        <begin position="1"/>
        <end position="18"/>
    </location>
</feature>
<keyword evidence="6" id="KW-0732">Signal</keyword>